<feature type="transmembrane region" description="Helical" evidence="2">
    <location>
        <begin position="311"/>
        <end position="330"/>
    </location>
</feature>
<accession>A0A561SW63</accession>
<evidence type="ECO:0000256" key="1">
    <source>
        <dbReference type="SAM" id="MobiDB-lite"/>
    </source>
</evidence>
<name>A0A561SW63_9PSEU</name>
<dbReference type="GO" id="GO:0022857">
    <property type="term" value="F:transmembrane transporter activity"/>
    <property type="evidence" value="ECO:0007669"/>
    <property type="project" value="InterPro"/>
</dbReference>
<keyword evidence="2" id="KW-1133">Transmembrane helix</keyword>
<evidence type="ECO:0000256" key="2">
    <source>
        <dbReference type="SAM" id="Phobius"/>
    </source>
</evidence>
<dbReference type="RefSeq" id="WP_147257999.1">
    <property type="nucleotide sequence ID" value="NZ_VIWU01000001.1"/>
</dbReference>
<dbReference type="OrthoDB" id="5243516at2"/>
<dbReference type="InterPro" id="IPR036259">
    <property type="entry name" value="MFS_trans_sf"/>
</dbReference>
<keyword evidence="2" id="KW-0472">Membrane</keyword>
<feature type="transmembrane region" description="Helical" evidence="2">
    <location>
        <begin position="144"/>
        <end position="170"/>
    </location>
</feature>
<proteinExistence type="predicted"/>
<feature type="region of interest" description="Disordered" evidence="1">
    <location>
        <begin position="405"/>
        <end position="425"/>
    </location>
</feature>
<dbReference type="SUPFAM" id="SSF103473">
    <property type="entry name" value="MFS general substrate transporter"/>
    <property type="match status" value="1"/>
</dbReference>
<dbReference type="Gene3D" id="1.20.1250.20">
    <property type="entry name" value="MFS general substrate transporter like domains"/>
    <property type="match status" value="2"/>
</dbReference>
<feature type="transmembrane region" description="Helical" evidence="2">
    <location>
        <begin position="214"/>
        <end position="233"/>
    </location>
</feature>
<evidence type="ECO:0000313" key="3">
    <source>
        <dbReference type="EMBL" id="TWF79098.1"/>
    </source>
</evidence>
<feature type="transmembrane region" description="Helical" evidence="2">
    <location>
        <begin position="377"/>
        <end position="397"/>
    </location>
</feature>
<dbReference type="PANTHER" id="PTHR23542">
    <property type="match status" value="1"/>
</dbReference>
<feature type="transmembrane region" description="Helical" evidence="2">
    <location>
        <begin position="48"/>
        <end position="70"/>
    </location>
</feature>
<gene>
    <name evidence="3" type="ORF">FHX44_115024</name>
</gene>
<dbReference type="PANTHER" id="PTHR23542:SF1">
    <property type="entry name" value="MAJOR FACILITATOR SUPERFAMILY (MFS) PROFILE DOMAIN-CONTAINING PROTEIN"/>
    <property type="match status" value="1"/>
</dbReference>
<dbReference type="Proteomes" id="UP000321261">
    <property type="component" value="Unassembled WGS sequence"/>
</dbReference>
<dbReference type="InterPro" id="IPR011701">
    <property type="entry name" value="MFS"/>
</dbReference>
<keyword evidence="2" id="KW-0812">Transmembrane</keyword>
<sequence length="425" mass="42639">MTGMGGPYLRLLRRPDVLWPFGSAVVGRLPLAMAPLGMIVLVEEQRGSYATAGIVTAAFAWCTAISLPVWGSVMDRVGQSRVVVLTSCVSAALLAAMAVLAVSGAADAVLVVTAAAVGLSFPPISPAIRVAWSTIVPDGSARRTAYAMDAVAVETLFVTGPLLLTALLWAPPAVPLAVTALLMAAGGLGYGSSPAARSWRPAARDGGPRGRSPLRSPTVVLTLLVALGMSVGFGQMDVAMTATAEHGYSSDGVLGLFFASAAVGSTVGGLWYGSRAWRGPERRHLPVTLLGYTAGLAAVALVVGGTGTPPLALMVAALAVTGLFISPSLIPQQALVDAGTDPGRLSEAQGWLHTALTSGGAAGMALAGVVVDRAGSAAAFGTASLAVGAAALIAVVAQARWRAEPSRGDLGQTPAHGNGPATVSP</sequence>
<feature type="transmembrane region" description="Helical" evidence="2">
    <location>
        <begin position="82"/>
        <end position="102"/>
    </location>
</feature>
<evidence type="ECO:0000313" key="4">
    <source>
        <dbReference type="Proteomes" id="UP000321261"/>
    </source>
</evidence>
<feature type="transmembrane region" description="Helical" evidence="2">
    <location>
        <begin position="253"/>
        <end position="273"/>
    </location>
</feature>
<dbReference type="EMBL" id="VIWU01000001">
    <property type="protein sequence ID" value="TWF79098.1"/>
    <property type="molecule type" value="Genomic_DNA"/>
</dbReference>
<feature type="transmembrane region" description="Helical" evidence="2">
    <location>
        <begin position="108"/>
        <end position="132"/>
    </location>
</feature>
<reference evidence="3 4" key="1">
    <citation type="submission" date="2019-06" db="EMBL/GenBank/DDBJ databases">
        <title>Sequencing the genomes of 1000 actinobacteria strains.</title>
        <authorList>
            <person name="Klenk H.-P."/>
        </authorList>
    </citation>
    <scope>NUCLEOTIDE SEQUENCE [LARGE SCALE GENOMIC DNA]</scope>
    <source>
        <strain evidence="3 4">DSM 45671</strain>
    </source>
</reference>
<comment type="caution">
    <text evidence="3">The sequence shown here is derived from an EMBL/GenBank/DDBJ whole genome shotgun (WGS) entry which is preliminary data.</text>
</comment>
<organism evidence="3 4">
    <name type="scientific">Pseudonocardia hierapolitana</name>
    <dbReference type="NCBI Taxonomy" id="1128676"/>
    <lineage>
        <taxon>Bacteria</taxon>
        <taxon>Bacillati</taxon>
        <taxon>Actinomycetota</taxon>
        <taxon>Actinomycetes</taxon>
        <taxon>Pseudonocardiales</taxon>
        <taxon>Pseudonocardiaceae</taxon>
        <taxon>Pseudonocardia</taxon>
    </lineage>
</organism>
<dbReference type="AlphaFoldDB" id="A0A561SW63"/>
<feature type="transmembrane region" description="Helical" evidence="2">
    <location>
        <begin position="21"/>
        <end position="42"/>
    </location>
</feature>
<protein>
    <submittedName>
        <fullName evidence="3">Putative MFS family arabinose efflux permease</fullName>
    </submittedName>
</protein>
<feature type="transmembrane region" description="Helical" evidence="2">
    <location>
        <begin position="351"/>
        <end position="371"/>
    </location>
</feature>
<feature type="transmembrane region" description="Helical" evidence="2">
    <location>
        <begin position="176"/>
        <end position="193"/>
    </location>
</feature>
<feature type="transmembrane region" description="Helical" evidence="2">
    <location>
        <begin position="285"/>
        <end position="305"/>
    </location>
</feature>
<keyword evidence="4" id="KW-1185">Reference proteome</keyword>
<dbReference type="Pfam" id="PF07690">
    <property type="entry name" value="MFS_1"/>
    <property type="match status" value="1"/>
</dbReference>